<accession>H2ZI34</accession>
<dbReference type="GeneTree" id="ENSGT00530000066884"/>
<feature type="region of interest" description="Disordered" evidence="1">
    <location>
        <begin position="1"/>
        <end position="24"/>
    </location>
</feature>
<dbReference type="AlphaFoldDB" id="H2ZI34"/>
<organism evidence="2 3">
    <name type="scientific">Ciona savignyi</name>
    <name type="common">Pacific transparent sea squirt</name>
    <dbReference type="NCBI Taxonomy" id="51511"/>
    <lineage>
        <taxon>Eukaryota</taxon>
        <taxon>Metazoa</taxon>
        <taxon>Chordata</taxon>
        <taxon>Tunicata</taxon>
        <taxon>Ascidiacea</taxon>
        <taxon>Phlebobranchia</taxon>
        <taxon>Cionidae</taxon>
        <taxon>Ciona</taxon>
    </lineage>
</organism>
<proteinExistence type="predicted"/>
<dbReference type="HOGENOM" id="CLU_2144981_0_0_1"/>
<reference evidence="2" key="2">
    <citation type="submission" date="2025-08" db="UniProtKB">
        <authorList>
            <consortium name="Ensembl"/>
        </authorList>
    </citation>
    <scope>IDENTIFICATION</scope>
</reference>
<protein>
    <submittedName>
        <fullName evidence="2">Uncharacterized protein</fullName>
    </submittedName>
</protein>
<reference evidence="2" key="3">
    <citation type="submission" date="2025-09" db="UniProtKB">
        <authorList>
            <consortium name="Ensembl"/>
        </authorList>
    </citation>
    <scope>IDENTIFICATION</scope>
</reference>
<evidence type="ECO:0000313" key="2">
    <source>
        <dbReference type="Ensembl" id="ENSCSAVP00000017250.1"/>
    </source>
</evidence>
<sequence length="112" mass="12407">MQQKLKQSNLDTLTSNFSTTGRNSSVPLGFFRARSQATAAIQDALKKQRSVSKHNTTVDLPTSQRKPEPSPAVDFFNPKKRRSPMGTGSLWSSFVKEETYHCGRCNTSVAIS</sequence>
<reference evidence="3" key="1">
    <citation type="submission" date="2003-08" db="EMBL/GenBank/DDBJ databases">
        <authorList>
            <person name="Birren B."/>
            <person name="Nusbaum C."/>
            <person name="Abebe A."/>
            <person name="Abouelleil A."/>
            <person name="Adekoya E."/>
            <person name="Ait-zahra M."/>
            <person name="Allen N."/>
            <person name="Allen T."/>
            <person name="An P."/>
            <person name="Anderson M."/>
            <person name="Anderson S."/>
            <person name="Arachchi H."/>
            <person name="Armbruster J."/>
            <person name="Bachantsang P."/>
            <person name="Baldwin J."/>
            <person name="Barry A."/>
            <person name="Bayul T."/>
            <person name="Blitshsteyn B."/>
            <person name="Bloom T."/>
            <person name="Blye J."/>
            <person name="Boguslavskiy L."/>
            <person name="Borowsky M."/>
            <person name="Boukhgalter B."/>
            <person name="Brunache A."/>
            <person name="Butler J."/>
            <person name="Calixte N."/>
            <person name="Calvo S."/>
            <person name="Camarata J."/>
            <person name="Campo K."/>
            <person name="Chang J."/>
            <person name="Cheshatsang Y."/>
            <person name="Citroen M."/>
            <person name="Collymore A."/>
            <person name="Considine T."/>
            <person name="Cook A."/>
            <person name="Cooke P."/>
            <person name="Corum B."/>
            <person name="Cuomo C."/>
            <person name="David R."/>
            <person name="Dawoe T."/>
            <person name="Degray S."/>
            <person name="Dodge S."/>
            <person name="Dooley K."/>
            <person name="Dorje P."/>
            <person name="Dorjee K."/>
            <person name="Dorris L."/>
            <person name="Duffey N."/>
            <person name="Dupes A."/>
            <person name="Elkins T."/>
            <person name="Engels R."/>
            <person name="Erickson J."/>
            <person name="Farina A."/>
            <person name="Faro S."/>
            <person name="Ferreira P."/>
            <person name="Fischer H."/>
            <person name="Fitzgerald M."/>
            <person name="Foley K."/>
            <person name="Gage D."/>
            <person name="Galagan J."/>
            <person name="Gearin G."/>
            <person name="Gnerre S."/>
            <person name="Gnirke A."/>
            <person name="Goyette A."/>
            <person name="Graham J."/>
            <person name="Grandbois E."/>
            <person name="Gyaltsen K."/>
            <person name="Hafez N."/>
            <person name="Hagopian D."/>
            <person name="Hagos B."/>
            <person name="Hall J."/>
            <person name="Hatcher B."/>
            <person name="Heller A."/>
            <person name="Higgins H."/>
            <person name="Honan T."/>
            <person name="Horn A."/>
            <person name="Houde N."/>
            <person name="Hughes L."/>
            <person name="Hulme W."/>
            <person name="Husby E."/>
            <person name="Iliev I."/>
            <person name="Jaffe D."/>
            <person name="Jones C."/>
            <person name="Kamal M."/>
            <person name="Kamat A."/>
            <person name="Kamvysselis M."/>
            <person name="Karlsson E."/>
            <person name="Kells C."/>
            <person name="Kieu A."/>
            <person name="Kisner P."/>
            <person name="Kodira C."/>
            <person name="Kulbokas E."/>
            <person name="Labutti K."/>
            <person name="Lama D."/>
            <person name="Landers T."/>
            <person name="Leger J."/>
            <person name="Levine S."/>
            <person name="Lewis D."/>
            <person name="Lewis T."/>
            <person name="Lindblad-toh K."/>
            <person name="Liu X."/>
            <person name="Lokyitsang T."/>
            <person name="Lokyitsang Y."/>
            <person name="Lucien O."/>
            <person name="Lui A."/>
            <person name="Ma L.J."/>
            <person name="Mabbitt R."/>
            <person name="Macdonald J."/>
            <person name="Maclean C."/>
            <person name="Major J."/>
            <person name="Manning J."/>
            <person name="Marabella R."/>
            <person name="Maru K."/>
            <person name="Matthews C."/>
            <person name="Mauceli E."/>
            <person name="Mccarthy M."/>
            <person name="Mcdonough S."/>
            <person name="Mcghee T."/>
            <person name="Meldrim J."/>
            <person name="Meneus L."/>
            <person name="Mesirov J."/>
            <person name="Mihalev A."/>
            <person name="Mihova T."/>
            <person name="Mikkelsen T."/>
            <person name="Mlenga V."/>
            <person name="Moru K."/>
            <person name="Mozes J."/>
            <person name="Mulrain L."/>
            <person name="Munson G."/>
            <person name="Naylor J."/>
            <person name="Newes C."/>
            <person name="Nguyen C."/>
            <person name="Nguyen N."/>
            <person name="Nguyen T."/>
            <person name="Nicol R."/>
            <person name="Nielsen C."/>
            <person name="Nizzari M."/>
            <person name="Norbu C."/>
            <person name="Norbu N."/>
            <person name="O'donnell P."/>
            <person name="Okoawo O."/>
            <person name="O'leary S."/>
            <person name="Omotosho B."/>
            <person name="O'neill K."/>
            <person name="Osman S."/>
            <person name="Parker S."/>
            <person name="Perrin D."/>
            <person name="Phunkhang P."/>
            <person name="Piqani B."/>
            <person name="Purcell S."/>
            <person name="Rachupka T."/>
            <person name="Ramasamy U."/>
            <person name="Rameau R."/>
            <person name="Ray V."/>
            <person name="Raymond C."/>
            <person name="Retta R."/>
            <person name="Richardson S."/>
            <person name="Rise C."/>
            <person name="Rodriguez J."/>
            <person name="Rogers J."/>
            <person name="Rogov P."/>
            <person name="Rutman M."/>
            <person name="Schupbach R."/>
            <person name="Seaman C."/>
            <person name="Settipalli S."/>
            <person name="Sharpe T."/>
            <person name="Sheridan J."/>
            <person name="Sherpa N."/>
            <person name="Shi J."/>
            <person name="Smirnov S."/>
            <person name="Smith C."/>
            <person name="Sougnez C."/>
            <person name="Spencer B."/>
            <person name="Stalker J."/>
            <person name="Stange-thomann N."/>
            <person name="Stavropoulos S."/>
            <person name="Stetson K."/>
            <person name="Stone C."/>
            <person name="Stone S."/>
            <person name="Stubbs M."/>
            <person name="Talamas J."/>
            <person name="Tchuinga P."/>
            <person name="Tenzing P."/>
            <person name="Tesfaye S."/>
            <person name="Theodore J."/>
            <person name="Thoulutsang Y."/>
            <person name="Topham K."/>
            <person name="Towey S."/>
            <person name="Tsamla T."/>
            <person name="Tsomo N."/>
            <person name="Vallee D."/>
            <person name="Vassiliev H."/>
            <person name="Venkataraman V."/>
            <person name="Vinson J."/>
            <person name="Vo A."/>
            <person name="Wade C."/>
            <person name="Wang S."/>
            <person name="Wangchuk T."/>
            <person name="Wangdi T."/>
            <person name="Whittaker C."/>
            <person name="Wilkinson J."/>
            <person name="Wu Y."/>
            <person name="Wyman D."/>
            <person name="Yadav S."/>
            <person name="Yang S."/>
            <person name="Yang X."/>
            <person name="Yeager S."/>
            <person name="Yee E."/>
            <person name="Young G."/>
            <person name="Zainoun J."/>
            <person name="Zembeck L."/>
            <person name="Zimmer A."/>
            <person name="Zody M."/>
            <person name="Lander E."/>
        </authorList>
    </citation>
    <scope>NUCLEOTIDE SEQUENCE [LARGE SCALE GENOMIC DNA]</scope>
</reference>
<feature type="compositionally biased region" description="Polar residues" evidence="1">
    <location>
        <begin position="53"/>
        <end position="64"/>
    </location>
</feature>
<dbReference type="InParanoid" id="H2ZI34"/>
<name>H2ZI34_CIOSA</name>
<evidence type="ECO:0000256" key="1">
    <source>
        <dbReference type="SAM" id="MobiDB-lite"/>
    </source>
</evidence>
<evidence type="ECO:0000313" key="3">
    <source>
        <dbReference type="Proteomes" id="UP000007875"/>
    </source>
</evidence>
<dbReference type="Ensembl" id="ENSCSAVT00000017438.1">
    <property type="protein sequence ID" value="ENSCSAVP00000017250.1"/>
    <property type="gene ID" value="ENSCSAVG00000010149.1"/>
</dbReference>
<dbReference type="Proteomes" id="UP000007875">
    <property type="component" value="Unassembled WGS sequence"/>
</dbReference>
<feature type="region of interest" description="Disordered" evidence="1">
    <location>
        <begin position="45"/>
        <end position="86"/>
    </location>
</feature>
<keyword evidence="3" id="KW-1185">Reference proteome</keyword>